<dbReference type="InParanoid" id="A0A165QJL6"/>
<dbReference type="AlphaFoldDB" id="A0A165QJL6"/>
<keyword evidence="3" id="KW-1185">Reference proteome</keyword>
<gene>
    <name evidence="2" type="ORF">NEOLEDRAFT_1137984</name>
</gene>
<dbReference type="Proteomes" id="UP000076761">
    <property type="component" value="Unassembled WGS sequence"/>
</dbReference>
<accession>A0A165QJL6</accession>
<proteinExistence type="predicted"/>
<evidence type="ECO:0000256" key="1">
    <source>
        <dbReference type="SAM" id="MobiDB-lite"/>
    </source>
</evidence>
<name>A0A165QJL6_9AGAM</name>
<evidence type="ECO:0000313" key="2">
    <source>
        <dbReference type="EMBL" id="KZT22512.1"/>
    </source>
</evidence>
<evidence type="ECO:0000313" key="3">
    <source>
        <dbReference type="Proteomes" id="UP000076761"/>
    </source>
</evidence>
<dbReference type="EMBL" id="KV425595">
    <property type="protein sequence ID" value="KZT22512.1"/>
    <property type="molecule type" value="Genomic_DNA"/>
</dbReference>
<reference evidence="2 3" key="1">
    <citation type="journal article" date="2016" name="Mol. Biol. Evol.">
        <title>Comparative Genomics of Early-Diverging Mushroom-Forming Fungi Provides Insights into the Origins of Lignocellulose Decay Capabilities.</title>
        <authorList>
            <person name="Nagy L.G."/>
            <person name="Riley R."/>
            <person name="Tritt A."/>
            <person name="Adam C."/>
            <person name="Daum C."/>
            <person name="Floudas D."/>
            <person name="Sun H."/>
            <person name="Yadav J.S."/>
            <person name="Pangilinan J."/>
            <person name="Larsson K.H."/>
            <person name="Matsuura K."/>
            <person name="Barry K."/>
            <person name="Labutti K."/>
            <person name="Kuo R."/>
            <person name="Ohm R.A."/>
            <person name="Bhattacharya S.S."/>
            <person name="Shirouzu T."/>
            <person name="Yoshinaga Y."/>
            <person name="Martin F.M."/>
            <person name="Grigoriev I.V."/>
            <person name="Hibbett D.S."/>
        </authorList>
    </citation>
    <scope>NUCLEOTIDE SEQUENCE [LARGE SCALE GENOMIC DNA]</scope>
    <source>
        <strain evidence="2 3">HHB14362 ss-1</strain>
    </source>
</reference>
<sequence length="53" mass="5728">MPGGGGIPHEATAATPRFRSRKVRIQSGQPETRRLGIKSRSGCAYEALNTMDL</sequence>
<protein>
    <submittedName>
        <fullName evidence="2">Uncharacterized protein</fullName>
    </submittedName>
</protein>
<organism evidence="2 3">
    <name type="scientific">Neolentinus lepideus HHB14362 ss-1</name>
    <dbReference type="NCBI Taxonomy" id="1314782"/>
    <lineage>
        <taxon>Eukaryota</taxon>
        <taxon>Fungi</taxon>
        <taxon>Dikarya</taxon>
        <taxon>Basidiomycota</taxon>
        <taxon>Agaricomycotina</taxon>
        <taxon>Agaricomycetes</taxon>
        <taxon>Gloeophyllales</taxon>
        <taxon>Gloeophyllaceae</taxon>
        <taxon>Neolentinus</taxon>
    </lineage>
</organism>
<feature type="region of interest" description="Disordered" evidence="1">
    <location>
        <begin position="1"/>
        <end position="34"/>
    </location>
</feature>